<protein>
    <recommendedName>
        <fullName evidence="2">DUF7974 domain-containing protein</fullName>
    </recommendedName>
</protein>
<gene>
    <name evidence="3" type="ORF">J2751_001310</name>
</gene>
<keyword evidence="4" id="KW-1185">Reference proteome</keyword>
<evidence type="ECO:0000259" key="2">
    <source>
        <dbReference type="Pfam" id="PF25929"/>
    </source>
</evidence>
<evidence type="ECO:0000313" key="3">
    <source>
        <dbReference type="EMBL" id="MBP1922302.1"/>
    </source>
</evidence>
<dbReference type="Pfam" id="PF25929">
    <property type="entry name" value="DUF7974"/>
    <property type="match status" value="1"/>
</dbReference>
<dbReference type="OrthoDB" id="196304at2157"/>
<dbReference type="AlphaFoldDB" id="A0A8T4GGL0"/>
<comment type="caution">
    <text evidence="3">The sequence shown here is derived from an EMBL/GenBank/DDBJ whole genome shotgun (WGS) entry which is preliminary data.</text>
</comment>
<name>A0A8T4GGL0_9EURY</name>
<dbReference type="RefSeq" id="WP_209484315.1">
    <property type="nucleotide sequence ID" value="NZ_JAGGKQ010000007.1"/>
</dbReference>
<dbReference type="InterPro" id="IPR058280">
    <property type="entry name" value="DUF7974"/>
</dbReference>
<feature type="compositionally biased region" description="Basic and acidic residues" evidence="1">
    <location>
        <begin position="1"/>
        <end position="22"/>
    </location>
</feature>
<evidence type="ECO:0000256" key="1">
    <source>
        <dbReference type="SAM" id="MobiDB-lite"/>
    </source>
</evidence>
<organism evidence="3 4">
    <name type="scientific">Halorubrum alkaliphilum</name>
    <dbReference type="NCBI Taxonomy" id="261290"/>
    <lineage>
        <taxon>Archaea</taxon>
        <taxon>Methanobacteriati</taxon>
        <taxon>Methanobacteriota</taxon>
        <taxon>Stenosarchaea group</taxon>
        <taxon>Halobacteria</taxon>
        <taxon>Halobacteriales</taxon>
        <taxon>Haloferacaceae</taxon>
        <taxon>Halorubrum</taxon>
    </lineage>
</organism>
<evidence type="ECO:0000313" key="4">
    <source>
        <dbReference type="Proteomes" id="UP000823588"/>
    </source>
</evidence>
<feature type="region of interest" description="Disordered" evidence="1">
    <location>
        <begin position="1"/>
        <end position="34"/>
    </location>
</feature>
<dbReference type="EMBL" id="JAGGKQ010000007">
    <property type="protein sequence ID" value="MBP1922302.1"/>
    <property type="molecule type" value="Genomic_DNA"/>
</dbReference>
<sequence>MRRIYESDAVERDRSDPFRPGDAEEGVEPQAARSITSSAWSKRLLPHWLRHRVVTVDVTAERTHVGPAESVPFTVTFTNRLPIPVSVEVRSPLLWTWSVDGHVEASRVPVHDPPDGTAYLNLDRGERRRFRREWSGLFRISDREWDRADRGEHTLRVAVNVADPDGKGLADETTITVE</sequence>
<dbReference type="Proteomes" id="UP000823588">
    <property type="component" value="Unassembled WGS sequence"/>
</dbReference>
<proteinExistence type="predicted"/>
<feature type="domain" description="DUF7974" evidence="2">
    <location>
        <begin position="43"/>
        <end position="178"/>
    </location>
</feature>
<reference evidence="3" key="1">
    <citation type="submission" date="2021-03" db="EMBL/GenBank/DDBJ databases">
        <title>Genomic Encyclopedia of Type Strains, Phase IV (KMG-IV): sequencing the most valuable type-strain genomes for metagenomic binning, comparative biology and taxonomic classification.</title>
        <authorList>
            <person name="Goeker M."/>
        </authorList>
    </citation>
    <scope>NUCLEOTIDE SEQUENCE</scope>
    <source>
        <strain evidence="3">DSM 23564</strain>
    </source>
</reference>
<accession>A0A8T4GGL0</accession>